<protein>
    <submittedName>
        <fullName evidence="1">Uncharacterized protein</fullName>
    </submittedName>
</protein>
<comment type="caution">
    <text evidence="1">The sequence shown here is derived from an EMBL/GenBank/DDBJ whole genome shotgun (WGS) entry which is preliminary data.</text>
</comment>
<keyword evidence="2" id="KW-1185">Reference proteome</keyword>
<sequence>MITLPATPAPNGVVPSYVDVGGSVRGATNAVSMRIDRPGGHYRAQVTYGIGTAATRAALIADLVRGKQEGLRLPYPLQGVDQSGSGAPVMDGADQAGRLIHLRGMTPGYVAGKGFWLSIEDASGQHYLHNIHVAGTVGGDGKVTVTLAEHLRVPFANGAVVHLDQPMIEGDVAGNEQSWQLKRGNRLEGIQFTVEEMA</sequence>
<name>A0ABV7NJ07_9SPHN</name>
<reference evidence="2" key="1">
    <citation type="journal article" date="2019" name="Int. J. Syst. Evol. Microbiol.">
        <title>The Global Catalogue of Microorganisms (GCM) 10K type strain sequencing project: providing services to taxonomists for standard genome sequencing and annotation.</title>
        <authorList>
            <consortium name="The Broad Institute Genomics Platform"/>
            <consortium name="The Broad Institute Genome Sequencing Center for Infectious Disease"/>
            <person name="Wu L."/>
            <person name="Ma J."/>
        </authorList>
    </citation>
    <scope>NUCLEOTIDE SEQUENCE [LARGE SCALE GENOMIC DNA]</scope>
    <source>
        <strain evidence="2">CCM 7491</strain>
    </source>
</reference>
<proteinExistence type="predicted"/>
<gene>
    <name evidence="1" type="ORF">ACFOKF_16585</name>
</gene>
<accession>A0ABV7NJ07</accession>
<evidence type="ECO:0000313" key="1">
    <source>
        <dbReference type="EMBL" id="MFC3442792.1"/>
    </source>
</evidence>
<dbReference type="Proteomes" id="UP001595681">
    <property type="component" value="Unassembled WGS sequence"/>
</dbReference>
<evidence type="ECO:0000313" key="2">
    <source>
        <dbReference type="Proteomes" id="UP001595681"/>
    </source>
</evidence>
<dbReference type="EMBL" id="JBHRVU010000004">
    <property type="protein sequence ID" value="MFC3442792.1"/>
    <property type="molecule type" value="Genomic_DNA"/>
</dbReference>
<organism evidence="1 2">
    <name type="scientific">Sphingobium rhizovicinum</name>
    <dbReference type="NCBI Taxonomy" id="432308"/>
    <lineage>
        <taxon>Bacteria</taxon>
        <taxon>Pseudomonadati</taxon>
        <taxon>Pseudomonadota</taxon>
        <taxon>Alphaproteobacteria</taxon>
        <taxon>Sphingomonadales</taxon>
        <taxon>Sphingomonadaceae</taxon>
        <taxon>Sphingobium</taxon>
    </lineage>
</organism>
<dbReference type="RefSeq" id="WP_380797043.1">
    <property type="nucleotide sequence ID" value="NZ_JBHRVU010000004.1"/>
</dbReference>